<dbReference type="OrthoDB" id="343070at2759"/>
<feature type="coiled-coil region" evidence="4">
    <location>
        <begin position="695"/>
        <end position="722"/>
    </location>
</feature>
<keyword evidence="2 4" id="KW-0175">Coiled coil</keyword>
<feature type="coiled-coil region" evidence="4">
    <location>
        <begin position="1223"/>
        <end position="1483"/>
    </location>
</feature>
<accession>A0A1G4J3N1</accession>
<feature type="region of interest" description="Disordered" evidence="5">
    <location>
        <begin position="610"/>
        <end position="631"/>
    </location>
</feature>
<feature type="domain" description="NUA/TPR/MLP1-2-like" evidence="7">
    <location>
        <begin position="456"/>
        <end position="562"/>
    </location>
</feature>
<dbReference type="GO" id="GO:0140586">
    <property type="term" value="F:promoter-terminator loop anchoring activity"/>
    <property type="evidence" value="ECO:0007669"/>
    <property type="project" value="EnsemblFungi"/>
</dbReference>
<feature type="coiled-coil region" evidence="4">
    <location>
        <begin position="543"/>
        <end position="610"/>
    </location>
</feature>
<keyword evidence="3" id="KW-0539">Nucleus</keyword>
<feature type="coiled-coil region" evidence="4">
    <location>
        <begin position="1596"/>
        <end position="1628"/>
    </location>
</feature>
<dbReference type="EMBL" id="LT598454">
    <property type="protein sequence ID" value="SCU84327.1"/>
    <property type="molecule type" value="Genomic_DNA"/>
</dbReference>
<evidence type="ECO:0000256" key="3">
    <source>
        <dbReference type="ARBA" id="ARBA00023242"/>
    </source>
</evidence>
<dbReference type="GO" id="GO:0006606">
    <property type="term" value="P:protein import into nucleus"/>
    <property type="evidence" value="ECO:0007669"/>
    <property type="project" value="EnsemblFungi"/>
</dbReference>
<dbReference type="PANTHER" id="PTHR18898">
    <property type="entry name" value="NUCLEOPROTEIN TPR-RELATED"/>
    <property type="match status" value="1"/>
</dbReference>
<organism evidence="8 9">
    <name type="scientific">Lachancea dasiensis</name>
    <dbReference type="NCBI Taxonomy" id="1072105"/>
    <lineage>
        <taxon>Eukaryota</taxon>
        <taxon>Fungi</taxon>
        <taxon>Dikarya</taxon>
        <taxon>Ascomycota</taxon>
        <taxon>Saccharomycotina</taxon>
        <taxon>Saccharomycetes</taxon>
        <taxon>Saccharomycetales</taxon>
        <taxon>Saccharomycetaceae</taxon>
        <taxon>Lachancea</taxon>
    </lineage>
</organism>
<feature type="region of interest" description="Disordered" evidence="5">
    <location>
        <begin position="1658"/>
        <end position="1777"/>
    </location>
</feature>
<feature type="coiled-coil region" evidence="4">
    <location>
        <begin position="221"/>
        <end position="356"/>
    </location>
</feature>
<dbReference type="GO" id="GO:0044615">
    <property type="term" value="C:nuclear pore nuclear basket"/>
    <property type="evidence" value="ECO:0007669"/>
    <property type="project" value="EnsemblFungi"/>
</dbReference>
<dbReference type="Proteomes" id="UP000190274">
    <property type="component" value="Chromosome D"/>
</dbReference>
<evidence type="ECO:0000256" key="4">
    <source>
        <dbReference type="SAM" id="Coils"/>
    </source>
</evidence>
<dbReference type="PANTHER" id="PTHR18898:SF2">
    <property type="entry name" value="NUCLEOPROTEIN TPR"/>
    <property type="match status" value="1"/>
</dbReference>
<evidence type="ECO:0000259" key="7">
    <source>
        <dbReference type="Pfam" id="PF25785"/>
    </source>
</evidence>
<reference evidence="8 9" key="1">
    <citation type="submission" date="2016-03" db="EMBL/GenBank/DDBJ databases">
        <authorList>
            <person name="Devillers H."/>
        </authorList>
    </citation>
    <scope>NUCLEOTIDE SEQUENCE [LARGE SCALE GENOMIC DNA]</scope>
    <source>
        <strain evidence="8">CBS 10888</strain>
    </source>
</reference>
<evidence type="ECO:0000256" key="2">
    <source>
        <dbReference type="ARBA" id="ARBA00023054"/>
    </source>
</evidence>
<evidence type="ECO:0000256" key="1">
    <source>
        <dbReference type="ARBA" id="ARBA00004123"/>
    </source>
</evidence>
<dbReference type="GO" id="GO:0005654">
    <property type="term" value="C:nucleoplasm"/>
    <property type="evidence" value="ECO:0007669"/>
    <property type="project" value="EnsemblFungi"/>
</dbReference>
<evidence type="ECO:0000256" key="5">
    <source>
        <dbReference type="SAM" id="MobiDB-lite"/>
    </source>
</evidence>
<dbReference type="Pfam" id="PF25785">
    <property type="entry name" value="TPR"/>
    <property type="match status" value="1"/>
</dbReference>
<name>A0A1G4J3N1_9SACH</name>
<feature type="compositionally biased region" description="Polar residues" evidence="5">
    <location>
        <begin position="1742"/>
        <end position="1760"/>
    </location>
</feature>
<dbReference type="STRING" id="1266660.A0A1G4J3N1"/>
<evidence type="ECO:0000313" key="9">
    <source>
        <dbReference type="Proteomes" id="UP000190274"/>
    </source>
</evidence>
<sequence>MTTTTADSVRPDFDDAAGFLGVEPQSIAAAESSLISAICAKAHEFHQLQAQNLEYSVVADELRSTSDRKTSALKTQIQNILQELETARSEGRESGTVKSRLESELQNAQAELQTILLQNKTLVEQREILEGGKKEVGDLLKEKIQDNAALKRETESLLTDSRQLRSRCLELETDLREAKSQQLNGKAEFYRLSQELELANSNISWQESQLSQLNSNLYEYKQRSEQEILAVRQKAEKYDIELQGSRQNIALLKEENSKIANDLRFQLDKVKRLTDELNSEKHEFAREIDLKQRLIDLLERQVQSLKDDLELHGPAHQTTVDPSKIMEQLNQSTRLLSEKEVEIEKLQDTVQELLSMKGTDESPERSTLSVASNPTSIPQLYGDISVLKKELIHERRQKEHLQNQVEAFVVELEAKVPMLTSFKDRNEMLEKELRETAYMLESVSKNKDDMKFKLERILAQSRDYENQILNLTRQRTDLAHQVQFLLVQVSVKNDSNGPLTVEETAFVKKILDSEDFEVVHDTQKVISQRLVEFENIVGLQSKNAELLVTIRNLADKLEAEEKQAKARSQKIDGDVIKEAKEAITTLQEHIKELEMKLEVITKERDAFKTIHQTPQSKSPHAAANGTSDDRSHDKIEEFATHLKVAKQEAETNMKMLNTELQGLLKSRTELLVEVEKQKSSKVLAEERLRISQESLNYTKQENNQLSERYHRLQENILQQDTRTQETISELIKCKSQVATLNIELKNSTSRFDVLKISHEEAKKDNDRIIKERNDLSILVSQLQTLQNERTAMLTNAEKSFQEKISFLDQEVSMLRSQLSAKTDELSTFLAGSDSKSHWYQEKIDSLNTALSELTEKLTTQTQIAHELEGQCKVLKDSLKESETKVHTYRVASDAGDSLTHGENMRKELELTQISLKDAYSQVEEYRNLYNTTGEALSKMTTALEALKSEHSNEILSLQKQEESLKDEISKAKADLATITEELRKEKDRAHLSKTEYDNQLSAIELDKKSIDDIKNHFQAQVDQLTADLHTQASYANKAQRDFEQVLQRHADDSRSLSILREESQSFVHQIKSLEATCLELNKSLEDSEKSWALEKEEYETQLAAFSDRVEDLLTQNRLLFEQISLHDPKSPAHSDTGDGQRPIDDLILTLRRECEIYQTKLEVTKNDESLLRKRLKLMENDLLLAQEKVKSYESTENKHSTSAEDHKEILRQLDQLNLLRESNITLRNELQEKSKVNQDLEAKIKDLESLLEPLRVENQKFSGTLANRDQQLILLEEEVKRWKQRSQDILHTYERVDPEEHRGMIDELTKVKAELLAKNDQNAELEDRFQRLKKQARERLDTSRAAQTALNAEVNELREEKKSTELSLQKERETIKQLEEVISTLQNENATQDPHLQEELNNALQKLTTSDARIQDLEQQITNSDSQSISELDSLREQVKGLEDLLDNARKEAINQEATRSSASDIEDIKENIRRELAEHSDKILQEREFELKAKYQEMQAEQEKMFEQKLAEMPPTTTEDIDALKKEWEADFEKKTQKRIEEANELLRKRIRLPTEERINKIIENRRAELEQAFDSKVERRATEISRQDPTVPKLDDITEKYQKEIEDLKESLKKEMEGEIAQAKKKAFDEGKQQAGMKSIFLEKKIAKLEAQVKANNPSVSVSSNNSAGSDLAPPNNVGGDPNAEKPGAIAAVSPSQVSDVDNITGRAKEGPLAPIKTQPFAFSIPSQGQIDASPAPDAVSSQQNSSPIKRSSSNAEQNENDEIYNKRSKSEQQP</sequence>
<dbReference type="GO" id="GO:0017056">
    <property type="term" value="F:structural constituent of nuclear pore"/>
    <property type="evidence" value="ECO:0007669"/>
    <property type="project" value="TreeGrafter"/>
</dbReference>
<protein>
    <submittedName>
        <fullName evidence="8">LADA_0D01090g1_1</fullName>
    </submittedName>
</protein>
<keyword evidence="9" id="KW-1185">Reference proteome</keyword>
<dbReference type="GO" id="GO:0034398">
    <property type="term" value="P:telomere tethering at nuclear periphery"/>
    <property type="evidence" value="ECO:0007669"/>
    <property type="project" value="EnsemblFungi"/>
</dbReference>
<dbReference type="GO" id="GO:1901925">
    <property type="term" value="P:negative regulation of protein import into nucleus during spindle assembly checkpoint"/>
    <property type="evidence" value="ECO:0007669"/>
    <property type="project" value="EnsemblFungi"/>
</dbReference>
<dbReference type="InterPro" id="IPR012929">
    <property type="entry name" value="Nucleoprot-TPR/MLP1-2_dom"/>
</dbReference>
<proteinExistence type="predicted"/>
<feature type="compositionally biased region" description="Low complexity" evidence="5">
    <location>
        <begin position="1658"/>
        <end position="1669"/>
    </location>
</feature>
<dbReference type="GO" id="GO:0071028">
    <property type="term" value="P:nuclear mRNA surveillance"/>
    <property type="evidence" value="ECO:0007669"/>
    <property type="project" value="EnsemblFungi"/>
</dbReference>
<evidence type="ECO:0000313" key="8">
    <source>
        <dbReference type="EMBL" id="SCU84327.1"/>
    </source>
</evidence>
<feature type="compositionally biased region" description="Basic and acidic residues" evidence="5">
    <location>
        <begin position="1766"/>
        <end position="1777"/>
    </location>
</feature>
<dbReference type="GO" id="GO:0016973">
    <property type="term" value="P:poly(A)+ mRNA export from nucleus"/>
    <property type="evidence" value="ECO:0007669"/>
    <property type="project" value="EnsemblFungi"/>
</dbReference>
<gene>
    <name evidence="8" type="ORF">LADA_0D01090G</name>
</gene>
<feature type="domain" description="Nucleoprotein TPR/MLP1-2" evidence="6">
    <location>
        <begin position="999"/>
        <end position="1123"/>
    </location>
</feature>
<dbReference type="GO" id="GO:0090204">
    <property type="term" value="P:protein localization to nuclear pore"/>
    <property type="evidence" value="ECO:0007669"/>
    <property type="project" value="EnsemblFungi"/>
</dbReference>
<comment type="subcellular location">
    <subcellularLocation>
        <location evidence="1">Nucleus</location>
    </subcellularLocation>
</comment>
<feature type="coiled-coil region" evidence="4">
    <location>
        <begin position="947"/>
        <end position="988"/>
    </location>
</feature>
<feature type="coiled-coil region" evidence="4">
    <location>
        <begin position="70"/>
        <end position="125"/>
    </location>
</feature>
<evidence type="ECO:0000259" key="6">
    <source>
        <dbReference type="Pfam" id="PF07926"/>
    </source>
</evidence>
<feature type="coiled-coil region" evidence="4">
    <location>
        <begin position="1070"/>
        <end position="1115"/>
    </location>
</feature>
<feature type="coiled-coil region" evidence="4">
    <location>
        <begin position="639"/>
        <end position="666"/>
    </location>
</feature>
<feature type="coiled-coil region" evidence="4">
    <location>
        <begin position="850"/>
        <end position="884"/>
    </location>
</feature>
<dbReference type="GO" id="GO:0043021">
    <property type="term" value="F:ribonucleoprotein complex binding"/>
    <property type="evidence" value="ECO:0007669"/>
    <property type="project" value="EnsemblFungi"/>
</dbReference>
<dbReference type="Pfam" id="PF07926">
    <property type="entry name" value="TPR_MLP1_2"/>
    <property type="match status" value="1"/>
</dbReference>
<dbReference type="InterPro" id="IPR057974">
    <property type="entry name" value="NUA/TPR/MLP1-2-like_dom"/>
</dbReference>